<organism evidence="1 2">
    <name type="scientific">Nanobdella aerobiophila</name>
    <dbReference type="NCBI Taxonomy" id="2586965"/>
    <lineage>
        <taxon>Archaea</taxon>
        <taxon>Nanobdellota</taxon>
        <taxon>Nanobdellia</taxon>
        <taxon>Nanobdellales</taxon>
        <taxon>Nanobdellaceae</taxon>
        <taxon>Nanobdella</taxon>
    </lineage>
</organism>
<dbReference type="KEGG" id="naer:MJ1_0762"/>
<evidence type="ECO:0000313" key="1">
    <source>
        <dbReference type="EMBL" id="BBL45901.1"/>
    </source>
</evidence>
<protein>
    <submittedName>
        <fullName evidence="1">Uncharacterized protein</fullName>
    </submittedName>
</protein>
<proteinExistence type="predicted"/>
<accession>A0A915SLE0</accession>
<dbReference type="Proteomes" id="UP001055553">
    <property type="component" value="Chromosome"/>
</dbReference>
<keyword evidence="2" id="KW-1185">Reference proteome</keyword>
<gene>
    <name evidence="1" type="ORF">MJ1_0762</name>
</gene>
<sequence>MENTECIAFYKLFLTKNINTDGRLVLNLSQYLCYIFNNDIYKIMDKIEKFDLDVLIGHFKDIRENIEQIKRIIKDKYPGEEAAEVLETKLEGYGLEALKRSLNYGKKVCLTDILNKHYNLNLYAHSNIEFIIEKVLESEKTNIFIETKRENEEYIRYIKVNKELLEVSTQKKSFSYINKYKLPRKEFLDNETSFIISIFLYYKGIKPPEYINDMAIKYIKENNISKALICIYNNKDYKSLKNKRVLIEDINTHIKVIDIIRTYEKIINGIYRFLEDNLSTIKKISTEEIEEKQKTIEYYLYSMREG</sequence>
<dbReference type="EMBL" id="AP019769">
    <property type="protein sequence ID" value="BBL45901.1"/>
    <property type="molecule type" value="Genomic_DNA"/>
</dbReference>
<name>A0A915SLE0_9ARCH</name>
<evidence type="ECO:0000313" key="2">
    <source>
        <dbReference type="Proteomes" id="UP001055553"/>
    </source>
</evidence>
<dbReference type="AlphaFoldDB" id="A0A915SLE0"/>
<reference evidence="2" key="1">
    <citation type="journal article" date="2022" name="Int. J. Syst. Evol. Microbiol.">
        <title>Nanobdella aerobiophila gen. nov., sp. nov., a thermoacidophilic, obligate ectosymbiotic archaeon, and proposal of Nanobdellaceae fam. nov., Nanobdellales ord. nov. and Nanobdellia class. nov.</title>
        <authorList>
            <person name="Kato S."/>
            <person name="Ogasawara A."/>
            <person name="Itoh T."/>
            <person name="Sakai H.D."/>
            <person name="Shimizu M."/>
            <person name="Yuki M."/>
            <person name="Kaneko M."/>
            <person name="Takashina T."/>
            <person name="Ohkuma M."/>
        </authorList>
    </citation>
    <scope>NUCLEOTIDE SEQUENCE [LARGE SCALE GENOMIC DNA]</scope>
    <source>
        <strain evidence="2">MJ1</strain>
    </source>
</reference>